<dbReference type="PROSITE" id="PS50871">
    <property type="entry name" value="C1Q"/>
    <property type="match status" value="1"/>
</dbReference>
<evidence type="ECO:0000259" key="1">
    <source>
        <dbReference type="PROSITE" id="PS50871"/>
    </source>
</evidence>
<dbReference type="Gene3D" id="2.60.120.40">
    <property type="match status" value="1"/>
</dbReference>
<gene>
    <name evidence="2" type="ORF">Bpfe_024802</name>
</gene>
<dbReference type="Pfam" id="PF00386">
    <property type="entry name" value="C1q"/>
    <property type="match status" value="1"/>
</dbReference>
<comment type="caution">
    <text evidence="2">The sequence shown here is derived from an EMBL/GenBank/DDBJ whole genome shotgun (WGS) entry which is preliminary data.</text>
</comment>
<dbReference type="InterPro" id="IPR008983">
    <property type="entry name" value="Tumour_necrosis_fac-like_dom"/>
</dbReference>
<accession>A0AAD8B1T7</accession>
<name>A0AAD8B1T7_BIOPF</name>
<feature type="domain" description="C1q" evidence="1">
    <location>
        <begin position="267"/>
        <end position="408"/>
    </location>
</feature>
<keyword evidence="3" id="KW-1185">Reference proteome</keyword>
<dbReference type="EMBL" id="JASAOG010000175">
    <property type="protein sequence ID" value="KAK0045803.1"/>
    <property type="molecule type" value="Genomic_DNA"/>
</dbReference>
<reference evidence="2" key="1">
    <citation type="journal article" date="2023" name="PLoS Negl. Trop. Dis.">
        <title>A genome sequence for Biomphalaria pfeifferi, the major vector snail for the human-infecting parasite Schistosoma mansoni.</title>
        <authorList>
            <person name="Bu L."/>
            <person name="Lu L."/>
            <person name="Laidemitt M.R."/>
            <person name="Zhang S.M."/>
            <person name="Mutuku M."/>
            <person name="Mkoji G."/>
            <person name="Steinauer M."/>
            <person name="Loker E.S."/>
        </authorList>
    </citation>
    <scope>NUCLEOTIDE SEQUENCE</scope>
    <source>
        <strain evidence="2">KasaAsao</strain>
    </source>
</reference>
<reference evidence="2" key="2">
    <citation type="submission" date="2023-04" db="EMBL/GenBank/DDBJ databases">
        <authorList>
            <person name="Bu L."/>
            <person name="Lu L."/>
            <person name="Laidemitt M.R."/>
            <person name="Zhang S.M."/>
            <person name="Mutuku M."/>
            <person name="Mkoji G."/>
            <person name="Steinauer M."/>
            <person name="Loker E.S."/>
        </authorList>
    </citation>
    <scope>NUCLEOTIDE SEQUENCE</scope>
    <source>
        <strain evidence="2">KasaAsao</strain>
        <tissue evidence="2">Whole Snail</tissue>
    </source>
</reference>
<dbReference type="InterPro" id="IPR001073">
    <property type="entry name" value="C1q_dom"/>
</dbReference>
<dbReference type="Proteomes" id="UP001233172">
    <property type="component" value="Unassembled WGS sequence"/>
</dbReference>
<evidence type="ECO:0000313" key="3">
    <source>
        <dbReference type="Proteomes" id="UP001233172"/>
    </source>
</evidence>
<protein>
    <recommendedName>
        <fullName evidence="1">C1q domain-containing protein</fullName>
    </recommendedName>
</protein>
<dbReference type="AlphaFoldDB" id="A0AAD8B1T7"/>
<organism evidence="2 3">
    <name type="scientific">Biomphalaria pfeifferi</name>
    <name type="common">Bloodfluke planorb</name>
    <name type="synonym">Freshwater snail</name>
    <dbReference type="NCBI Taxonomy" id="112525"/>
    <lineage>
        <taxon>Eukaryota</taxon>
        <taxon>Metazoa</taxon>
        <taxon>Spiralia</taxon>
        <taxon>Lophotrochozoa</taxon>
        <taxon>Mollusca</taxon>
        <taxon>Gastropoda</taxon>
        <taxon>Heterobranchia</taxon>
        <taxon>Euthyneura</taxon>
        <taxon>Panpulmonata</taxon>
        <taxon>Hygrophila</taxon>
        <taxon>Lymnaeoidea</taxon>
        <taxon>Planorbidae</taxon>
        <taxon>Biomphalaria</taxon>
    </lineage>
</organism>
<dbReference type="SUPFAM" id="SSF49842">
    <property type="entry name" value="TNF-like"/>
    <property type="match status" value="1"/>
</dbReference>
<proteinExistence type="predicted"/>
<evidence type="ECO:0000313" key="2">
    <source>
        <dbReference type="EMBL" id="KAK0045803.1"/>
    </source>
</evidence>
<sequence>MATMDFLDFSKQVTRQISDLSKTLVSLQGVVQSLSTSQRELSTKIDNPLLMQQNSTEMNFFEKLNNHVDDQATNETEMTNEAQLLPSVMNLKRDLYRKLDLDKVSLAEVLENKIQYDIRMDGLEAQLSMLTNSLSALEKHVYRYEHFETAEKVDSLEKRFKELTQLQARDSSAVKKIYESSKGNGDFEQLKYKVDLLEQELIRNYTKIQEVKQQCCEVYQLFETRLVHFEKLKESLNQVIMESAFNKTKITELEKDIKSLKILVPKMKISTVGFTAYFNEPIKLLKKDVVLTGFKDVRVNEQVGFNPDSGYFTAPVNGVYAVSVTLCQMNTGYLEASVIHYKHGNGQETWVARIVGHREVSGNSDTSVTLVLLKKLDRLCVKVTDTGVLNCPTLTDCTSFSCFLINKL</sequence>